<dbReference type="PANTHER" id="PTHR42850">
    <property type="entry name" value="METALLOPHOSPHOESTERASE"/>
    <property type="match status" value="1"/>
</dbReference>
<keyword evidence="3" id="KW-1185">Reference proteome</keyword>
<dbReference type="PANTHER" id="PTHR42850:SF4">
    <property type="entry name" value="ZINC-DEPENDENT ENDOPOLYPHOSPHATASE"/>
    <property type="match status" value="1"/>
</dbReference>
<reference evidence="2 3" key="1">
    <citation type="submission" date="2023-10" db="EMBL/GenBank/DDBJ databases">
        <title>Description of Microbulbifer bruguierae sp. nov., isolated from the sediments of mangrove plant Bruguiera sexangula and comparative genomic analyses of the genus Microbulbifer.</title>
        <authorList>
            <person name="Long M."/>
        </authorList>
    </citation>
    <scope>NUCLEOTIDE SEQUENCE [LARGE SCALE GENOMIC DNA]</scope>
    <source>
        <strain evidence="2 3">SPO729</strain>
    </source>
</reference>
<dbReference type="SUPFAM" id="SSF56300">
    <property type="entry name" value="Metallo-dependent phosphatases"/>
    <property type="match status" value="1"/>
</dbReference>
<sequence length="271" mass="30681">MSTYWKIDRNREGRDFVVGDVHGHLRQLQIQLAALGFTPCVDRLFFLGDIVDRGLDSEALIDLIDQRTYFSILGNHEAMTIAGFENSSSIQLHKSNGGAWFYKLPSERQQAIVEKIRTWPWAVEIDCGAKHVGLVHADVPKSNWNLVKTLLGDISDAWSKKASLDDPEIEQVAQPLLWRRTLVTHLYQDVLEFGDKKRTFAGYKLTFLDRISKLRSVGRLQVCPFEIEGIDSVCMGHSYVPMATNVGNCYFLDSYRGEPGEELSVLCVNQS</sequence>
<dbReference type="Gene3D" id="3.60.21.10">
    <property type="match status" value="1"/>
</dbReference>
<feature type="domain" description="Calcineurin-like phosphoesterase" evidence="1">
    <location>
        <begin position="17"/>
        <end position="238"/>
    </location>
</feature>
<gene>
    <name evidence="2" type="ORF">R5R33_13350</name>
</gene>
<dbReference type="Pfam" id="PF00149">
    <property type="entry name" value="Metallophos"/>
    <property type="match status" value="1"/>
</dbReference>
<protein>
    <submittedName>
        <fullName evidence="2">Metallophosphoesterase</fullName>
    </submittedName>
</protein>
<accession>A0AAU0MW72</accession>
<proteinExistence type="predicted"/>
<dbReference type="KEGG" id="mpaf:R5R33_13350"/>
<dbReference type="Proteomes" id="UP001302477">
    <property type="component" value="Chromosome"/>
</dbReference>
<evidence type="ECO:0000313" key="2">
    <source>
        <dbReference type="EMBL" id="WOX04719.1"/>
    </source>
</evidence>
<dbReference type="GO" id="GO:0110154">
    <property type="term" value="P:RNA decapping"/>
    <property type="evidence" value="ECO:0007669"/>
    <property type="project" value="TreeGrafter"/>
</dbReference>
<evidence type="ECO:0000259" key="1">
    <source>
        <dbReference type="Pfam" id="PF00149"/>
    </source>
</evidence>
<dbReference type="GO" id="GO:0005737">
    <property type="term" value="C:cytoplasm"/>
    <property type="evidence" value="ECO:0007669"/>
    <property type="project" value="TreeGrafter"/>
</dbReference>
<dbReference type="RefSeq" id="WP_318953195.1">
    <property type="nucleotide sequence ID" value="NZ_CP137555.1"/>
</dbReference>
<dbReference type="EMBL" id="CP137555">
    <property type="protein sequence ID" value="WOX04719.1"/>
    <property type="molecule type" value="Genomic_DNA"/>
</dbReference>
<name>A0AAU0MW72_9GAMM</name>
<dbReference type="InterPro" id="IPR004843">
    <property type="entry name" value="Calcineurin-like_PHP"/>
</dbReference>
<organism evidence="2 3">
    <name type="scientific">Microbulbifer pacificus</name>
    <dbReference type="NCBI Taxonomy" id="407164"/>
    <lineage>
        <taxon>Bacteria</taxon>
        <taxon>Pseudomonadati</taxon>
        <taxon>Pseudomonadota</taxon>
        <taxon>Gammaproteobacteria</taxon>
        <taxon>Cellvibrionales</taxon>
        <taxon>Microbulbiferaceae</taxon>
        <taxon>Microbulbifer</taxon>
    </lineage>
</organism>
<dbReference type="AlphaFoldDB" id="A0AAU0MW72"/>
<dbReference type="GO" id="GO:0016791">
    <property type="term" value="F:phosphatase activity"/>
    <property type="evidence" value="ECO:0007669"/>
    <property type="project" value="TreeGrafter"/>
</dbReference>
<dbReference type="GO" id="GO:0008803">
    <property type="term" value="F:bis(5'-nucleosyl)-tetraphosphatase (symmetrical) activity"/>
    <property type="evidence" value="ECO:0007669"/>
    <property type="project" value="TreeGrafter"/>
</dbReference>
<evidence type="ECO:0000313" key="3">
    <source>
        <dbReference type="Proteomes" id="UP001302477"/>
    </source>
</evidence>
<dbReference type="InterPro" id="IPR029052">
    <property type="entry name" value="Metallo-depent_PP-like"/>
</dbReference>
<dbReference type="InterPro" id="IPR050126">
    <property type="entry name" value="Ap4A_hydrolase"/>
</dbReference>